<proteinExistence type="predicted"/>
<evidence type="ECO:0000313" key="3">
    <source>
        <dbReference type="Proteomes" id="UP000217790"/>
    </source>
</evidence>
<dbReference type="InParanoid" id="A0A2H3CQB5"/>
<name>A0A2H3CQB5_ARMGA</name>
<dbReference type="AlphaFoldDB" id="A0A2H3CQB5"/>
<sequence length="206" mass="23237">MPVAECSQKSPRKASKAPIEVVEISTDEDEAVPSQAWQVQLDQLKKKVEKARQAKNEAVRRVELLEDKLHAMESKPTVIVDIELISVDGLIQDQFMIGFLKTGGATILLCYEPNQPVILPEYFQDTMQYNQIDLRQLAVLLEDVISALGEPPFSCPTCHKRVKNRPVQLFCIKSLVHIVAPFLKETAPLRAKAREKEPWDAFFPSA</sequence>
<dbReference type="EMBL" id="KZ293705">
    <property type="protein sequence ID" value="PBK83584.1"/>
    <property type="molecule type" value="Genomic_DNA"/>
</dbReference>
<feature type="coiled-coil region" evidence="1">
    <location>
        <begin position="34"/>
        <end position="75"/>
    </location>
</feature>
<dbReference type="STRING" id="47427.A0A2H3CQB5"/>
<keyword evidence="3" id="KW-1185">Reference proteome</keyword>
<reference evidence="3" key="1">
    <citation type="journal article" date="2017" name="Nat. Ecol. Evol.">
        <title>Genome expansion and lineage-specific genetic innovations in the forest pathogenic fungi Armillaria.</title>
        <authorList>
            <person name="Sipos G."/>
            <person name="Prasanna A.N."/>
            <person name="Walter M.C."/>
            <person name="O'Connor E."/>
            <person name="Balint B."/>
            <person name="Krizsan K."/>
            <person name="Kiss B."/>
            <person name="Hess J."/>
            <person name="Varga T."/>
            <person name="Slot J."/>
            <person name="Riley R."/>
            <person name="Boka B."/>
            <person name="Rigling D."/>
            <person name="Barry K."/>
            <person name="Lee J."/>
            <person name="Mihaltcheva S."/>
            <person name="LaButti K."/>
            <person name="Lipzen A."/>
            <person name="Waldron R."/>
            <person name="Moloney N.M."/>
            <person name="Sperisen C."/>
            <person name="Kredics L."/>
            <person name="Vagvoelgyi C."/>
            <person name="Patrignani A."/>
            <person name="Fitzpatrick D."/>
            <person name="Nagy I."/>
            <person name="Doyle S."/>
            <person name="Anderson J.B."/>
            <person name="Grigoriev I.V."/>
            <person name="Gueldener U."/>
            <person name="Muensterkoetter M."/>
            <person name="Nagy L.G."/>
        </authorList>
    </citation>
    <scope>NUCLEOTIDE SEQUENCE [LARGE SCALE GENOMIC DNA]</scope>
    <source>
        <strain evidence="3">Ar21-2</strain>
    </source>
</reference>
<dbReference type="Proteomes" id="UP000217790">
    <property type="component" value="Unassembled WGS sequence"/>
</dbReference>
<accession>A0A2H3CQB5</accession>
<keyword evidence="1" id="KW-0175">Coiled coil</keyword>
<evidence type="ECO:0000313" key="2">
    <source>
        <dbReference type="EMBL" id="PBK83584.1"/>
    </source>
</evidence>
<protein>
    <submittedName>
        <fullName evidence="2">Uncharacterized protein</fullName>
    </submittedName>
</protein>
<gene>
    <name evidence="2" type="ORF">ARMGADRAFT_1037756</name>
</gene>
<organism evidence="2 3">
    <name type="scientific">Armillaria gallica</name>
    <name type="common">Bulbous honey fungus</name>
    <name type="synonym">Armillaria bulbosa</name>
    <dbReference type="NCBI Taxonomy" id="47427"/>
    <lineage>
        <taxon>Eukaryota</taxon>
        <taxon>Fungi</taxon>
        <taxon>Dikarya</taxon>
        <taxon>Basidiomycota</taxon>
        <taxon>Agaricomycotina</taxon>
        <taxon>Agaricomycetes</taxon>
        <taxon>Agaricomycetidae</taxon>
        <taxon>Agaricales</taxon>
        <taxon>Marasmiineae</taxon>
        <taxon>Physalacriaceae</taxon>
        <taxon>Armillaria</taxon>
    </lineage>
</organism>
<dbReference type="OrthoDB" id="3219336at2759"/>
<evidence type="ECO:0000256" key="1">
    <source>
        <dbReference type="SAM" id="Coils"/>
    </source>
</evidence>